<dbReference type="InterPro" id="IPR052017">
    <property type="entry name" value="TSUP"/>
</dbReference>
<evidence type="ECO:0000313" key="10">
    <source>
        <dbReference type="EMBL" id="STZ04421.1"/>
    </source>
</evidence>
<evidence type="ECO:0000313" key="12">
    <source>
        <dbReference type="Proteomes" id="UP000254618"/>
    </source>
</evidence>
<keyword evidence="7 8" id="KW-0472">Membrane</keyword>
<evidence type="ECO:0000256" key="6">
    <source>
        <dbReference type="ARBA" id="ARBA00022989"/>
    </source>
</evidence>
<feature type="transmembrane region" description="Helical" evidence="8">
    <location>
        <begin position="233"/>
        <end position="251"/>
    </location>
</feature>
<feature type="transmembrane region" description="Helical" evidence="8">
    <location>
        <begin position="191"/>
        <end position="213"/>
    </location>
</feature>
<keyword evidence="11" id="KW-1185">Reference proteome</keyword>
<evidence type="ECO:0000313" key="11">
    <source>
        <dbReference type="Proteomes" id="UP000190777"/>
    </source>
</evidence>
<dbReference type="Proteomes" id="UP000254618">
    <property type="component" value="Unassembled WGS sequence"/>
</dbReference>
<dbReference type="InterPro" id="IPR002781">
    <property type="entry name" value="TM_pro_TauE-like"/>
</dbReference>
<evidence type="ECO:0000256" key="7">
    <source>
        <dbReference type="ARBA" id="ARBA00023136"/>
    </source>
</evidence>
<dbReference type="Pfam" id="PF01925">
    <property type="entry name" value="TauE"/>
    <property type="match status" value="1"/>
</dbReference>
<dbReference type="GO" id="GO:0005886">
    <property type="term" value="C:plasma membrane"/>
    <property type="evidence" value="ECO:0007669"/>
    <property type="project" value="UniProtKB-SubCell"/>
</dbReference>
<reference evidence="9 11" key="1">
    <citation type="submission" date="2017-03" db="EMBL/GenBank/DDBJ databases">
        <title>Draft genome sequence of Moraxella equi CCUG 4950T type strain.</title>
        <authorList>
            <person name="Salva-Serra F."/>
            <person name="Engstrom-Jakobsson H."/>
            <person name="Thorell K."/>
            <person name="Jaen-Luchoro D."/>
            <person name="Gonzales-Siles L."/>
            <person name="Karlsson R."/>
            <person name="Yazdan S."/>
            <person name="Boulund F."/>
            <person name="Johnning A."/>
            <person name="Engstrand L."/>
            <person name="Kristiansson E."/>
            <person name="Moore E."/>
        </authorList>
    </citation>
    <scope>NUCLEOTIDE SEQUENCE [LARGE SCALE GENOMIC DNA]</scope>
    <source>
        <strain evidence="9 11">CCUG 4950</strain>
    </source>
</reference>
<evidence type="ECO:0000256" key="5">
    <source>
        <dbReference type="ARBA" id="ARBA00022692"/>
    </source>
</evidence>
<dbReference type="AlphaFoldDB" id="A0A378QUS0"/>
<name>A0A378QUS0_9GAMM</name>
<organism evidence="10 12">
    <name type="scientific">Moraxella equi</name>
    <dbReference type="NCBI Taxonomy" id="60442"/>
    <lineage>
        <taxon>Bacteria</taxon>
        <taxon>Pseudomonadati</taxon>
        <taxon>Pseudomonadota</taxon>
        <taxon>Gammaproteobacteria</taxon>
        <taxon>Moraxellales</taxon>
        <taxon>Moraxellaceae</taxon>
        <taxon>Moraxella</taxon>
    </lineage>
</organism>
<keyword evidence="6 8" id="KW-1133">Transmembrane helix</keyword>
<evidence type="ECO:0000256" key="1">
    <source>
        <dbReference type="ARBA" id="ARBA00004651"/>
    </source>
</evidence>
<feature type="transmembrane region" description="Helical" evidence="8">
    <location>
        <begin position="6"/>
        <end position="24"/>
    </location>
</feature>
<keyword evidence="4 8" id="KW-1003">Cell membrane</keyword>
<keyword evidence="5 8" id="KW-0812">Transmembrane</keyword>
<evidence type="ECO:0000256" key="2">
    <source>
        <dbReference type="ARBA" id="ARBA00009142"/>
    </source>
</evidence>
<evidence type="ECO:0000256" key="8">
    <source>
        <dbReference type="RuleBase" id="RU363041"/>
    </source>
</evidence>
<dbReference type="EMBL" id="UGQF01000001">
    <property type="protein sequence ID" value="STZ04421.1"/>
    <property type="molecule type" value="Genomic_DNA"/>
</dbReference>
<gene>
    <name evidence="10" type="primary">yfcA</name>
    <name evidence="9" type="ORF">B5J93_03805</name>
    <name evidence="10" type="ORF">NCTC11012_02701</name>
</gene>
<evidence type="ECO:0000313" key="9">
    <source>
        <dbReference type="EMBL" id="OPH39483.1"/>
    </source>
</evidence>
<feature type="transmembrane region" description="Helical" evidence="8">
    <location>
        <begin position="78"/>
        <end position="97"/>
    </location>
</feature>
<dbReference type="Proteomes" id="UP000190777">
    <property type="component" value="Unassembled WGS sequence"/>
</dbReference>
<comment type="subcellular location">
    <subcellularLocation>
        <location evidence="1 8">Cell membrane</location>
        <topology evidence="1 8">Multi-pass membrane protein</topology>
    </subcellularLocation>
</comment>
<evidence type="ECO:0000256" key="3">
    <source>
        <dbReference type="ARBA" id="ARBA00022448"/>
    </source>
</evidence>
<comment type="similarity">
    <text evidence="2 8">Belongs to the 4-toluene sulfonate uptake permease (TSUP) (TC 2.A.102) family.</text>
</comment>
<protein>
    <recommendedName>
        <fullName evidence="8">Probable membrane transporter protein</fullName>
    </recommendedName>
</protein>
<dbReference type="RefSeq" id="WP_079324744.1">
    <property type="nucleotide sequence ID" value="NZ_MXAP01000038.1"/>
</dbReference>
<keyword evidence="3" id="KW-0813">Transport</keyword>
<accession>A0A378QUS0</accession>
<dbReference type="EMBL" id="MXAP01000038">
    <property type="protein sequence ID" value="OPH39483.1"/>
    <property type="molecule type" value="Genomic_DNA"/>
</dbReference>
<sequence>MNVVEFSLQILAILFAVGLTAGFIDAMAGGGGLLTIPALLLSGMNPVSALATNKLQGSAGSLSASLTMIKKGLIHPKMMKVALIMAFVGSAVGTALVQLSPPDFLQKTLPFVIGAVGIYTLFSPNLGKLETTPRISQKTYERTFAPFIGFYDGYFGPGTGTFFSLSQVVLRGRDLVQATARAKLLNFATNIASLIFFILGGQVVWVVGLVMMLGQLIGAYLGSHMVVKGGAKFIRPVIVAVCFCMVVKYVFF</sequence>
<proteinExistence type="inferred from homology"/>
<evidence type="ECO:0000256" key="4">
    <source>
        <dbReference type="ARBA" id="ARBA00022475"/>
    </source>
</evidence>
<dbReference type="PANTHER" id="PTHR30269">
    <property type="entry name" value="TRANSMEMBRANE PROTEIN YFCA"/>
    <property type="match status" value="1"/>
</dbReference>
<reference evidence="10 12" key="2">
    <citation type="submission" date="2018-06" db="EMBL/GenBank/DDBJ databases">
        <authorList>
            <consortium name="Pathogen Informatics"/>
            <person name="Doyle S."/>
        </authorList>
    </citation>
    <scope>NUCLEOTIDE SEQUENCE [LARGE SCALE GENOMIC DNA]</scope>
    <source>
        <strain evidence="10 12">NCTC11012</strain>
    </source>
</reference>
<dbReference type="PANTHER" id="PTHR30269:SF0">
    <property type="entry name" value="MEMBRANE TRANSPORTER PROTEIN YFCA-RELATED"/>
    <property type="match status" value="1"/>
</dbReference>